<dbReference type="SUPFAM" id="SSF48371">
    <property type="entry name" value="ARM repeat"/>
    <property type="match status" value="1"/>
</dbReference>
<keyword evidence="2" id="KW-1185">Reference proteome</keyword>
<dbReference type="Proteomes" id="UP000477386">
    <property type="component" value="Unassembled WGS sequence"/>
</dbReference>
<accession>A0A6M0IME4</accession>
<dbReference type="Pfam" id="PF13646">
    <property type="entry name" value="HEAT_2"/>
    <property type="match status" value="1"/>
</dbReference>
<name>A0A6M0IME4_9BACT</name>
<organism evidence="1 2">
    <name type="scientific">Spirosoma agri</name>
    <dbReference type="NCBI Taxonomy" id="1987381"/>
    <lineage>
        <taxon>Bacteria</taxon>
        <taxon>Pseudomonadati</taxon>
        <taxon>Bacteroidota</taxon>
        <taxon>Cytophagia</taxon>
        <taxon>Cytophagales</taxon>
        <taxon>Cytophagaceae</taxon>
        <taxon>Spirosoma</taxon>
    </lineage>
</organism>
<dbReference type="InterPro" id="IPR011989">
    <property type="entry name" value="ARM-like"/>
</dbReference>
<dbReference type="AlphaFoldDB" id="A0A6M0IME4"/>
<protein>
    <submittedName>
        <fullName evidence="1">HEAT repeat domain-containing protein</fullName>
    </submittedName>
</protein>
<reference evidence="1 2" key="1">
    <citation type="submission" date="2020-02" db="EMBL/GenBank/DDBJ databases">
        <title>Draft genome sequence of two Spirosoma agri KCTC 52727 and Spirosoma terrae KCTC 52035.</title>
        <authorList>
            <person name="Rojas J."/>
            <person name="Ambika Manirajan B."/>
            <person name="Ratering S."/>
            <person name="Suarez C."/>
            <person name="Schnell S."/>
        </authorList>
    </citation>
    <scope>NUCLEOTIDE SEQUENCE [LARGE SCALE GENOMIC DNA]</scope>
    <source>
        <strain evidence="1 2">KCTC 52727</strain>
    </source>
</reference>
<proteinExistence type="predicted"/>
<dbReference type="RefSeq" id="WP_164039381.1">
    <property type="nucleotide sequence ID" value="NZ_JAAGNZ010000001.1"/>
</dbReference>
<gene>
    <name evidence="1" type="ORF">GK091_14370</name>
</gene>
<dbReference type="Gene3D" id="1.25.10.10">
    <property type="entry name" value="Leucine-rich Repeat Variant"/>
    <property type="match status" value="1"/>
</dbReference>
<comment type="caution">
    <text evidence="1">The sequence shown here is derived from an EMBL/GenBank/DDBJ whole genome shotgun (WGS) entry which is preliminary data.</text>
</comment>
<evidence type="ECO:0000313" key="2">
    <source>
        <dbReference type="Proteomes" id="UP000477386"/>
    </source>
</evidence>
<dbReference type="EMBL" id="JAAGNZ010000001">
    <property type="protein sequence ID" value="NEU68073.1"/>
    <property type="molecule type" value="Genomic_DNA"/>
</dbReference>
<sequence>MKLDIDALLEKYYKGETTLAEEKQLRDFFQQDTVPAHLMSHAAQFRFFTEARTQHPSMAFSNRLAATLSASEPTGLRRLTSWTTRIAASVALLLLGFLGGRLYDHRQAGGTKNQPVASADGDVAPASEMKKVLAFERMPKTSASERIQAVNQSYELTQVDRAITQLLINTLNFDANVNVRLAACQALTRFENEPEVREALIQSLAIQTDPNVQLTLIDVLVSIKEKRAVDEIQRLVQNQNVLDVVRTRAEEGINRLNKTSNAPS</sequence>
<dbReference type="InterPro" id="IPR016024">
    <property type="entry name" value="ARM-type_fold"/>
</dbReference>
<evidence type="ECO:0000313" key="1">
    <source>
        <dbReference type="EMBL" id="NEU68073.1"/>
    </source>
</evidence>